<keyword evidence="7 12" id="KW-0378">Hydrolase</keyword>
<evidence type="ECO:0000256" key="9">
    <source>
        <dbReference type="ARBA" id="ARBA00023204"/>
    </source>
</evidence>
<dbReference type="InterPro" id="IPR015797">
    <property type="entry name" value="NUDIX_hydrolase-like_dom_sf"/>
</dbReference>
<dbReference type="GO" id="GO:0044716">
    <property type="term" value="F:8-oxo-GDP phosphatase activity"/>
    <property type="evidence" value="ECO:0007669"/>
    <property type="project" value="TreeGrafter"/>
</dbReference>
<dbReference type="InterPro" id="IPR000086">
    <property type="entry name" value="NUDIX_hydrolase_dom"/>
</dbReference>
<evidence type="ECO:0000256" key="4">
    <source>
        <dbReference type="ARBA" id="ARBA00022705"/>
    </source>
</evidence>
<dbReference type="EMBL" id="JASATX010000001">
    <property type="protein sequence ID" value="MDI2098297.1"/>
    <property type="molecule type" value="Genomic_DNA"/>
</dbReference>
<dbReference type="GO" id="GO:0006260">
    <property type="term" value="P:DNA replication"/>
    <property type="evidence" value="ECO:0007669"/>
    <property type="project" value="UniProtKB-KW"/>
</dbReference>
<dbReference type="PANTHER" id="PTHR47707:SF1">
    <property type="entry name" value="NUDIX HYDROLASE FAMILY PROTEIN"/>
    <property type="match status" value="1"/>
</dbReference>
<dbReference type="Gene3D" id="3.90.79.10">
    <property type="entry name" value="Nucleoside Triphosphate Pyrophosphohydrolase"/>
    <property type="match status" value="1"/>
</dbReference>
<keyword evidence="15" id="KW-1185">Reference proteome</keyword>
<protein>
    <recommendedName>
        <fullName evidence="11">8-oxo-dGTP diphosphatase</fullName>
        <ecNumber evidence="11">3.6.1.55</ecNumber>
    </recommendedName>
</protein>
<dbReference type="RefSeq" id="WP_281488041.1">
    <property type="nucleotide sequence ID" value="NZ_JASATX010000001.1"/>
</dbReference>
<comment type="similarity">
    <text evidence="2 12">Belongs to the Nudix hydrolase family.</text>
</comment>
<dbReference type="Proteomes" id="UP001321506">
    <property type="component" value="Unassembled WGS sequence"/>
</dbReference>
<evidence type="ECO:0000256" key="2">
    <source>
        <dbReference type="ARBA" id="ARBA00005582"/>
    </source>
</evidence>
<evidence type="ECO:0000256" key="1">
    <source>
        <dbReference type="ARBA" id="ARBA00001946"/>
    </source>
</evidence>
<organism evidence="14 15">
    <name type="scientific">Ruicaihuangia caeni</name>
    <dbReference type="NCBI Taxonomy" id="3042517"/>
    <lineage>
        <taxon>Bacteria</taxon>
        <taxon>Bacillati</taxon>
        <taxon>Actinomycetota</taxon>
        <taxon>Actinomycetes</taxon>
        <taxon>Micrococcales</taxon>
        <taxon>Microbacteriaceae</taxon>
        <taxon>Ruicaihuangia</taxon>
    </lineage>
</organism>
<proteinExistence type="inferred from homology"/>
<dbReference type="SUPFAM" id="SSF55811">
    <property type="entry name" value="Nudix"/>
    <property type="match status" value="1"/>
</dbReference>
<dbReference type="PANTHER" id="PTHR47707">
    <property type="entry name" value="8-OXO-DGTP DIPHOSPHATASE"/>
    <property type="match status" value="1"/>
</dbReference>
<dbReference type="PROSITE" id="PS51462">
    <property type="entry name" value="NUDIX"/>
    <property type="match status" value="1"/>
</dbReference>
<keyword evidence="6" id="KW-0227">DNA damage</keyword>
<evidence type="ECO:0000256" key="11">
    <source>
        <dbReference type="ARBA" id="ARBA00038905"/>
    </source>
</evidence>
<dbReference type="GO" id="GO:0035539">
    <property type="term" value="F:8-oxo-7,8-dihydrodeoxyguanosine triphosphate pyrophosphatase activity"/>
    <property type="evidence" value="ECO:0007669"/>
    <property type="project" value="UniProtKB-EC"/>
</dbReference>
<reference evidence="14 15" key="1">
    <citation type="submission" date="2023-04" db="EMBL/GenBank/DDBJ databases">
        <title>Klugiella caeni sp. nov. isolated from the sludge of biochemical tank.</title>
        <authorList>
            <person name="Geng K."/>
        </authorList>
    </citation>
    <scope>NUCLEOTIDE SEQUENCE [LARGE SCALE GENOMIC DNA]</scope>
    <source>
        <strain evidence="14 15">YN-L-19</strain>
    </source>
</reference>
<evidence type="ECO:0000256" key="7">
    <source>
        <dbReference type="ARBA" id="ARBA00022801"/>
    </source>
</evidence>
<keyword evidence="8" id="KW-0460">Magnesium</keyword>
<dbReference type="GO" id="GO:0008413">
    <property type="term" value="F:8-oxo-7,8-dihydroguanosine triphosphate pyrophosphatase activity"/>
    <property type="evidence" value="ECO:0007669"/>
    <property type="project" value="TreeGrafter"/>
</dbReference>
<dbReference type="AlphaFoldDB" id="A0AAW6TB32"/>
<comment type="catalytic activity">
    <reaction evidence="10">
        <text>8-oxo-dGTP + H2O = 8-oxo-dGMP + diphosphate + H(+)</text>
        <dbReference type="Rhea" id="RHEA:31575"/>
        <dbReference type="ChEBI" id="CHEBI:15377"/>
        <dbReference type="ChEBI" id="CHEBI:15378"/>
        <dbReference type="ChEBI" id="CHEBI:33019"/>
        <dbReference type="ChEBI" id="CHEBI:63224"/>
        <dbReference type="ChEBI" id="CHEBI:77896"/>
        <dbReference type="EC" id="3.6.1.55"/>
    </reaction>
</comment>
<evidence type="ECO:0000256" key="6">
    <source>
        <dbReference type="ARBA" id="ARBA00022763"/>
    </source>
</evidence>
<dbReference type="InterPro" id="IPR047127">
    <property type="entry name" value="MutT-like"/>
</dbReference>
<evidence type="ECO:0000256" key="3">
    <source>
        <dbReference type="ARBA" id="ARBA00022457"/>
    </source>
</evidence>
<keyword evidence="5" id="KW-0479">Metal-binding</keyword>
<evidence type="ECO:0000256" key="10">
    <source>
        <dbReference type="ARBA" id="ARBA00035861"/>
    </source>
</evidence>
<comment type="cofactor">
    <cofactor evidence="1">
        <name>Mg(2+)</name>
        <dbReference type="ChEBI" id="CHEBI:18420"/>
    </cofactor>
</comment>
<dbReference type="PROSITE" id="PS00893">
    <property type="entry name" value="NUDIX_BOX"/>
    <property type="match status" value="1"/>
</dbReference>
<name>A0AAW6TB32_9MICO</name>
<dbReference type="PRINTS" id="PR00502">
    <property type="entry name" value="NUDIXFAMILY"/>
</dbReference>
<accession>A0AAW6TB32</accession>
<dbReference type="GO" id="GO:0046872">
    <property type="term" value="F:metal ion binding"/>
    <property type="evidence" value="ECO:0007669"/>
    <property type="project" value="UniProtKB-KW"/>
</dbReference>
<evidence type="ECO:0000313" key="15">
    <source>
        <dbReference type="Proteomes" id="UP001321506"/>
    </source>
</evidence>
<comment type="caution">
    <text evidence="14">The sequence shown here is derived from an EMBL/GenBank/DDBJ whole genome shotgun (WGS) entry which is preliminary data.</text>
</comment>
<evidence type="ECO:0000313" key="14">
    <source>
        <dbReference type="EMBL" id="MDI2098297.1"/>
    </source>
</evidence>
<dbReference type="EC" id="3.6.1.55" evidence="11"/>
<evidence type="ECO:0000259" key="13">
    <source>
        <dbReference type="PROSITE" id="PS51462"/>
    </source>
</evidence>
<evidence type="ECO:0000256" key="8">
    <source>
        <dbReference type="ARBA" id="ARBA00022842"/>
    </source>
</evidence>
<evidence type="ECO:0000256" key="5">
    <source>
        <dbReference type="ARBA" id="ARBA00022723"/>
    </source>
</evidence>
<feature type="domain" description="Nudix hydrolase" evidence="13">
    <location>
        <begin position="1"/>
        <end position="128"/>
    </location>
</feature>
<dbReference type="InterPro" id="IPR020084">
    <property type="entry name" value="NUDIX_hydrolase_CS"/>
</dbReference>
<keyword evidence="3" id="KW-0515">Mutator protein</keyword>
<dbReference type="Pfam" id="PF00293">
    <property type="entry name" value="NUDIX"/>
    <property type="match status" value="1"/>
</dbReference>
<keyword evidence="9" id="KW-0234">DNA repair</keyword>
<dbReference type="InterPro" id="IPR020476">
    <property type="entry name" value="Nudix_hydrolase"/>
</dbReference>
<keyword evidence="4" id="KW-0235">DNA replication</keyword>
<dbReference type="GO" id="GO:0044715">
    <property type="term" value="F:8-oxo-dGDP phosphatase activity"/>
    <property type="evidence" value="ECO:0007669"/>
    <property type="project" value="TreeGrafter"/>
</dbReference>
<dbReference type="GO" id="GO:0006281">
    <property type="term" value="P:DNA repair"/>
    <property type="evidence" value="ECO:0007669"/>
    <property type="project" value="UniProtKB-KW"/>
</dbReference>
<sequence length="131" mass="14063">MLHVVAAVFADADGRLLACRRAAHKPDAGKWEFPGGKVEAGEDPRAALQREIAEELGVSIEVGPLIDRSVTEVGPGRRPIDLACYAVVTDGALPAQSTDHDRMLWLPTSELRTLDWAAPDMPAVARLADRG</sequence>
<evidence type="ECO:0000256" key="12">
    <source>
        <dbReference type="RuleBase" id="RU003476"/>
    </source>
</evidence>
<gene>
    <name evidence="14" type="ORF">QF206_04865</name>
</gene>
<dbReference type="CDD" id="cd03425">
    <property type="entry name" value="NUDIX_MutT_NudA_like"/>
    <property type="match status" value="1"/>
</dbReference>